<proteinExistence type="predicted"/>
<evidence type="ECO:0000256" key="2">
    <source>
        <dbReference type="ARBA" id="ARBA00022692"/>
    </source>
</evidence>
<comment type="caution">
    <text evidence="8">The sequence shown here is derived from an EMBL/GenBank/DDBJ whole genome shotgun (WGS) entry which is preliminary data.</text>
</comment>
<feature type="transmembrane region" description="Helical" evidence="6">
    <location>
        <begin position="83"/>
        <end position="103"/>
    </location>
</feature>
<dbReference type="VEuPathDB" id="VectorBase:RSAN_054144"/>
<evidence type="ECO:0000256" key="1">
    <source>
        <dbReference type="ARBA" id="ARBA00004370"/>
    </source>
</evidence>
<dbReference type="SMART" id="SM00255">
    <property type="entry name" value="TIR"/>
    <property type="match status" value="1"/>
</dbReference>
<dbReference type="Gene3D" id="3.40.50.10140">
    <property type="entry name" value="Toll/interleukin-1 receptor homology (TIR) domain"/>
    <property type="match status" value="1"/>
</dbReference>
<reference evidence="8" key="2">
    <citation type="submission" date="2021-09" db="EMBL/GenBank/DDBJ databases">
        <authorList>
            <person name="Jia N."/>
            <person name="Wang J."/>
            <person name="Shi W."/>
            <person name="Du L."/>
            <person name="Sun Y."/>
            <person name="Zhan W."/>
            <person name="Jiang J."/>
            <person name="Wang Q."/>
            <person name="Zhang B."/>
            <person name="Ji P."/>
            <person name="Sakyi L.B."/>
            <person name="Cui X."/>
            <person name="Yuan T."/>
            <person name="Jiang B."/>
            <person name="Yang W."/>
            <person name="Lam T.T.-Y."/>
            <person name="Chang Q."/>
            <person name="Ding S."/>
            <person name="Wang X."/>
            <person name="Zhu J."/>
            <person name="Ruan X."/>
            <person name="Zhao L."/>
            <person name="Wei J."/>
            <person name="Que T."/>
            <person name="Du C."/>
            <person name="Cheng J."/>
            <person name="Dai P."/>
            <person name="Han X."/>
            <person name="Huang E."/>
            <person name="Gao Y."/>
            <person name="Liu J."/>
            <person name="Shao H."/>
            <person name="Ye R."/>
            <person name="Li L."/>
            <person name="Wei W."/>
            <person name="Wang X."/>
            <person name="Wang C."/>
            <person name="Huo Q."/>
            <person name="Li W."/>
            <person name="Guo W."/>
            <person name="Chen H."/>
            <person name="Chen S."/>
            <person name="Zhou L."/>
            <person name="Zhou L."/>
            <person name="Ni X."/>
            <person name="Tian J."/>
            <person name="Zhou Y."/>
            <person name="Sheng Y."/>
            <person name="Liu T."/>
            <person name="Pan Y."/>
            <person name="Xia L."/>
            <person name="Li J."/>
            <person name="Zhao F."/>
            <person name="Cao W."/>
        </authorList>
    </citation>
    <scope>NUCLEOTIDE SEQUENCE</scope>
    <source>
        <strain evidence="8">Rsan-2018</strain>
        <tissue evidence="8">Larvae</tissue>
    </source>
</reference>
<accession>A0A9D4QBN4</accession>
<dbReference type="PROSITE" id="PS50104">
    <property type="entry name" value="TIR"/>
    <property type="match status" value="1"/>
</dbReference>
<dbReference type="PANTHER" id="PTHR24365">
    <property type="entry name" value="TOLL-LIKE RECEPTOR"/>
    <property type="match status" value="1"/>
</dbReference>
<dbReference type="PANTHER" id="PTHR24365:SF541">
    <property type="entry name" value="PROTEIN TOLL-RELATED"/>
    <property type="match status" value="1"/>
</dbReference>
<organism evidence="8 9">
    <name type="scientific">Rhipicephalus sanguineus</name>
    <name type="common">Brown dog tick</name>
    <name type="synonym">Ixodes sanguineus</name>
    <dbReference type="NCBI Taxonomy" id="34632"/>
    <lineage>
        <taxon>Eukaryota</taxon>
        <taxon>Metazoa</taxon>
        <taxon>Ecdysozoa</taxon>
        <taxon>Arthropoda</taxon>
        <taxon>Chelicerata</taxon>
        <taxon>Arachnida</taxon>
        <taxon>Acari</taxon>
        <taxon>Parasitiformes</taxon>
        <taxon>Ixodida</taxon>
        <taxon>Ixodoidea</taxon>
        <taxon>Ixodidae</taxon>
        <taxon>Rhipicephalinae</taxon>
        <taxon>Rhipicephalus</taxon>
        <taxon>Rhipicephalus</taxon>
    </lineage>
</organism>
<dbReference type="AlphaFoldDB" id="A0A9D4QBN4"/>
<evidence type="ECO:0000259" key="7">
    <source>
        <dbReference type="PROSITE" id="PS50104"/>
    </source>
</evidence>
<evidence type="ECO:0000313" key="8">
    <source>
        <dbReference type="EMBL" id="KAH7971758.1"/>
    </source>
</evidence>
<name>A0A9D4QBN4_RHISA</name>
<dbReference type="GO" id="GO:0005886">
    <property type="term" value="C:plasma membrane"/>
    <property type="evidence" value="ECO:0007669"/>
    <property type="project" value="TreeGrafter"/>
</dbReference>
<dbReference type="Pfam" id="PF13676">
    <property type="entry name" value="TIR_2"/>
    <property type="match status" value="1"/>
</dbReference>
<evidence type="ECO:0000256" key="3">
    <source>
        <dbReference type="ARBA" id="ARBA00022729"/>
    </source>
</evidence>
<keyword evidence="5 6" id="KW-0472">Membrane</keyword>
<sequence length="292" mass="33634">MKHSAIKHASFTAHYDRPADGPHEVIRRSRRAALYSQTNARLTFLFIGAFADLLAVSTCYVNATPVFTHDRCPYRLVTLSTVLFPEAGLLTVLLAVSAAYLRYKDFLRTWLRGHGVSGLEWCVADNDTEKLFDVFVSFSSKDVEWIHDEIVPGLEAMDFSYCTYERNFKGGYLLQDIIRDAVSCSRRSLLVLTENFLASEWCRFEFRLAHQRALRDNINRLVIVLVDEIDPGELDEDLRLYVRSANYLRWGEPNFWDRLVYSLDTKEAQRKLIVKRGPVHITSNATDDIELN</sequence>
<keyword evidence="9" id="KW-1185">Reference proteome</keyword>
<reference evidence="8" key="1">
    <citation type="journal article" date="2020" name="Cell">
        <title>Large-Scale Comparative Analyses of Tick Genomes Elucidate Their Genetic Diversity and Vector Capacities.</title>
        <authorList>
            <consortium name="Tick Genome and Microbiome Consortium (TIGMIC)"/>
            <person name="Jia N."/>
            <person name="Wang J."/>
            <person name="Shi W."/>
            <person name="Du L."/>
            <person name="Sun Y."/>
            <person name="Zhan W."/>
            <person name="Jiang J.F."/>
            <person name="Wang Q."/>
            <person name="Zhang B."/>
            <person name="Ji P."/>
            <person name="Bell-Sakyi L."/>
            <person name="Cui X.M."/>
            <person name="Yuan T.T."/>
            <person name="Jiang B.G."/>
            <person name="Yang W.F."/>
            <person name="Lam T.T."/>
            <person name="Chang Q.C."/>
            <person name="Ding S.J."/>
            <person name="Wang X.J."/>
            <person name="Zhu J.G."/>
            <person name="Ruan X.D."/>
            <person name="Zhao L."/>
            <person name="Wei J.T."/>
            <person name="Ye R.Z."/>
            <person name="Que T.C."/>
            <person name="Du C.H."/>
            <person name="Zhou Y.H."/>
            <person name="Cheng J.X."/>
            <person name="Dai P.F."/>
            <person name="Guo W.B."/>
            <person name="Han X.H."/>
            <person name="Huang E.J."/>
            <person name="Li L.F."/>
            <person name="Wei W."/>
            <person name="Gao Y.C."/>
            <person name="Liu J.Z."/>
            <person name="Shao H.Z."/>
            <person name="Wang X."/>
            <person name="Wang C.C."/>
            <person name="Yang T.C."/>
            <person name="Huo Q.B."/>
            <person name="Li W."/>
            <person name="Chen H.Y."/>
            <person name="Chen S.E."/>
            <person name="Zhou L.G."/>
            <person name="Ni X.B."/>
            <person name="Tian J.H."/>
            <person name="Sheng Y."/>
            <person name="Liu T."/>
            <person name="Pan Y.S."/>
            <person name="Xia L.Y."/>
            <person name="Li J."/>
            <person name="Zhao F."/>
            <person name="Cao W.C."/>
        </authorList>
    </citation>
    <scope>NUCLEOTIDE SEQUENCE</scope>
    <source>
        <strain evidence="8">Rsan-2018</strain>
    </source>
</reference>
<keyword evidence="3" id="KW-0732">Signal</keyword>
<evidence type="ECO:0000256" key="4">
    <source>
        <dbReference type="ARBA" id="ARBA00022989"/>
    </source>
</evidence>
<dbReference type="GO" id="GO:0045087">
    <property type="term" value="P:innate immune response"/>
    <property type="evidence" value="ECO:0007669"/>
    <property type="project" value="TreeGrafter"/>
</dbReference>
<evidence type="ECO:0000256" key="6">
    <source>
        <dbReference type="SAM" id="Phobius"/>
    </source>
</evidence>
<keyword evidence="2 6" id="KW-0812">Transmembrane</keyword>
<protein>
    <recommendedName>
        <fullName evidence="7">TIR domain-containing protein</fullName>
    </recommendedName>
</protein>
<dbReference type="GO" id="GO:0038023">
    <property type="term" value="F:signaling receptor activity"/>
    <property type="evidence" value="ECO:0007669"/>
    <property type="project" value="TreeGrafter"/>
</dbReference>
<dbReference type="EMBL" id="JABSTV010001247">
    <property type="protein sequence ID" value="KAH7971758.1"/>
    <property type="molecule type" value="Genomic_DNA"/>
</dbReference>
<dbReference type="SUPFAM" id="SSF52200">
    <property type="entry name" value="Toll/Interleukin receptor TIR domain"/>
    <property type="match status" value="1"/>
</dbReference>
<feature type="transmembrane region" description="Helical" evidence="6">
    <location>
        <begin position="40"/>
        <end position="63"/>
    </location>
</feature>
<feature type="domain" description="TIR" evidence="7">
    <location>
        <begin position="130"/>
        <end position="263"/>
    </location>
</feature>
<keyword evidence="4 6" id="KW-1133">Transmembrane helix</keyword>
<dbReference type="InterPro" id="IPR035897">
    <property type="entry name" value="Toll_tir_struct_dom_sf"/>
</dbReference>
<dbReference type="GO" id="GO:0007165">
    <property type="term" value="P:signal transduction"/>
    <property type="evidence" value="ECO:0007669"/>
    <property type="project" value="InterPro"/>
</dbReference>
<dbReference type="Proteomes" id="UP000821837">
    <property type="component" value="Chromosome 11"/>
</dbReference>
<comment type="subcellular location">
    <subcellularLocation>
        <location evidence="1">Membrane</location>
    </subcellularLocation>
</comment>
<evidence type="ECO:0000313" key="9">
    <source>
        <dbReference type="Proteomes" id="UP000821837"/>
    </source>
</evidence>
<evidence type="ECO:0000256" key="5">
    <source>
        <dbReference type="ARBA" id="ARBA00023136"/>
    </source>
</evidence>
<gene>
    <name evidence="8" type="ORF">HPB52_002527</name>
</gene>
<dbReference type="InterPro" id="IPR000157">
    <property type="entry name" value="TIR_dom"/>
</dbReference>